<gene>
    <name evidence="2" type="ORF">IQ236_03240</name>
</gene>
<reference evidence="2 3" key="1">
    <citation type="submission" date="2020-10" db="EMBL/GenBank/DDBJ databases">
        <authorList>
            <person name="Castelo-Branco R."/>
            <person name="Eusebio N."/>
            <person name="Adriana R."/>
            <person name="Vieira A."/>
            <person name="Brugerolle De Fraissinette N."/>
            <person name="Rezende De Castro R."/>
            <person name="Schneider M.P."/>
            <person name="Vasconcelos V."/>
            <person name="Leao P.N."/>
        </authorList>
    </citation>
    <scope>NUCLEOTIDE SEQUENCE [LARGE SCALE GENOMIC DNA]</scope>
    <source>
        <strain evidence="2 3">LEGE 06226</strain>
    </source>
</reference>
<sequence length="182" mass="20859">MTDFNDNLEKSSALVARSLQETDSSTVIKATEYADQIMRNLKSGRGSGMLPDSVKTAIIQGDASLVQAEFEFLRQALTMVRKTQLDNLRESCNQHLLRMKADRRGKDAQFLSNRITELLKEIDRNTDDVFDFIDQKLQEAEKLTSSKLREKRIKELEQKIDDFQDSQNKLVKKVLSITDESL</sequence>
<protein>
    <submittedName>
        <fullName evidence="2">Uncharacterized protein</fullName>
    </submittedName>
</protein>
<evidence type="ECO:0000256" key="1">
    <source>
        <dbReference type="SAM" id="Coils"/>
    </source>
</evidence>
<dbReference type="Proteomes" id="UP000640725">
    <property type="component" value="Unassembled WGS sequence"/>
</dbReference>
<dbReference type="EMBL" id="JADEWU010000004">
    <property type="protein sequence ID" value="MBE9142237.1"/>
    <property type="molecule type" value="Genomic_DNA"/>
</dbReference>
<proteinExistence type="predicted"/>
<comment type="caution">
    <text evidence="2">The sequence shown here is derived from an EMBL/GenBank/DDBJ whole genome shotgun (WGS) entry which is preliminary data.</text>
</comment>
<name>A0ABR9U703_9CYAN</name>
<feature type="coiled-coil region" evidence="1">
    <location>
        <begin position="146"/>
        <end position="173"/>
    </location>
</feature>
<organism evidence="2 3">
    <name type="scientific">Planktothrix mougeotii LEGE 06226</name>
    <dbReference type="NCBI Taxonomy" id="1828728"/>
    <lineage>
        <taxon>Bacteria</taxon>
        <taxon>Bacillati</taxon>
        <taxon>Cyanobacteriota</taxon>
        <taxon>Cyanophyceae</taxon>
        <taxon>Oscillatoriophycideae</taxon>
        <taxon>Oscillatoriales</taxon>
        <taxon>Microcoleaceae</taxon>
        <taxon>Planktothrix</taxon>
    </lineage>
</organism>
<accession>A0ABR9U703</accession>
<evidence type="ECO:0000313" key="2">
    <source>
        <dbReference type="EMBL" id="MBE9142237.1"/>
    </source>
</evidence>
<keyword evidence="1" id="KW-0175">Coiled coil</keyword>
<dbReference type="RefSeq" id="WP_193867935.1">
    <property type="nucleotide sequence ID" value="NZ_JADEWU010000004.1"/>
</dbReference>
<keyword evidence="3" id="KW-1185">Reference proteome</keyword>
<evidence type="ECO:0000313" key="3">
    <source>
        <dbReference type="Proteomes" id="UP000640725"/>
    </source>
</evidence>